<protein>
    <recommendedName>
        <fullName evidence="10">Hexosyltransferase</fullName>
        <ecNumber evidence="10">2.4.1.-</ecNumber>
    </recommendedName>
</protein>
<keyword evidence="4 11" id="KW-0808">Transferase</keyword>
<keyword evidence="5" id="KW-0812">Transmembrane</keyword>
<keyword evidence="9" id="KW-0472">Membrane</keyword>
<evidence type="ECO:0000256" key="8">
    <source>
        <dbReference type="ARBA" id="ARBA00023034"/>
    </source>
</evidence>
<dbReference type="Gene3D" id="3.90.550.50">
    <property type="match status" value="1"/>
</dbReference>
<keyword evidence="7" id="KW-1133">Transmembrane helix</keyword>
<evidence type="ECO:0000256" key="3">
    <source>
        <dbReference type="ARBA" id="ARBA00022676"/>
    </source>
</evidence>
<dbReference type="PANTHER" id="PTHR11214:SF3">
    <property type="entry name" value="BETA-1,3-GALACTOSYLTRANSFERASE 6"/>
    <property type="match status" value="1"/>
</dbReference>
<dbReference type="InterPro" id="IPR002659">
    <property type="entry name" value="Glyco_trans_31"/>
</dbReference>
<evidence type="ECO:0000256" key="10">
    <source>
        <dbReference type="RuleBase" id="RU363063"/>
    </source>
</evidence>
<comment type="caution">
    <text evidence="11">The sequence shown here is derived from an EMBL/GenBank/DDBJ whole genome shotgun (WGS) entry which is preliminary data.</text>
</comment>
<dbReference type="EMBL" id="LSRX01000679">
    <property type="protein sequence ID" value="OLP91107.1"/>
    <property type="molecule type" value="Genomic_DNA"/>
</dbReference>
<dbReference type="OrthoDB" id="421793at2759"/>
<keyword evidence="8 10" id="KW-0333">Golgi apparatus</keyword>
<reference evidence="11 12" key="1">
    <citation type="submission" date="2016-02" db="EMBL/GenBank/DDBJ databases">
        <title>Genome analysis of coral dinoflagellate symbionts highlights evolutionary adaptations to a symbiotic lifestyle.</title>
        <authorList>
            <person name="Aranda M."/>
            <person name="Li Y."/>
            <person name="Liew Y.J."/>
            <person name="Baumgarten S."/>
            <person name="Simakov O."/>
            <person name="Wilson M."/>
            <person name="Piel J."/>
            <person name="Ashoor H."/>
            <person name="Bougouffa S."/>
            <person name="Bajic V.B."/>
            <person name="Ryu T."/>
            <person name="Ravasi T."/>
            <person name="Bayer T."/>
            <person name="Micklem G."/>
            <person name="Kim H."/>
            <person name="Bhak J."/>
            <person name="Lajeunesse T.C."/>
            <person name="Voolstra C.R."/>
        </authorList>
    </citation>
    <scope>NUCLEOTIDE SEQUENCE [LARGE SCALE GENOMIC DNA]</scope>
    <source>
        <strain evidence="11 12">CCMP2467</strain>
    </source>
</reference>
<dbReference type="Pfam" id="PF01762">
    <property type="entry name" value="Galactosyl_T"/>
    <property type="match status" value="1"/>
</dbReference>
<keyword evidence="6" id="KW-0735">Signal-anchor</keyword>
<name>A0A1Q9D7L5_SYMMI</name>
<dbReference type="AlphaFoldDB" id="A0A1Q9D7L5"/>
<dbReference type="GO" id="GO:0000139">
    <property type="term" value="C:Golgi membrane"/>
    <property type="evidence" value="ECO:0007669"/>
    <property type="project" value="UniProtKB-SubCell"/>
</dbReference>
<evidence type="ECO:0000256" key="7">
    <source>
        <dbReference type="ARBA" id="ARBA00022989"/>
    </source>
</evidence>
<evidence type="ECO:0000256" key="9">
    <source>
        <dbReference type="ARBA" id="ARBA00023136"/>
    </source>
</evidence>
<dbReference type="EC" id="2.4.1.-" evidence="10"/>
<proteinExistence type="inferred from homology"/>
<evidence type="ECO:0000256" key="1">
    <source>
        <dbReference type="ARBA" id="ARBA00004323"/>
    </source>
</evidence>
<comment type="subcellular location">
    <subcellularLocation>
        <location evidence="1 10">Golgi apparatus membrane</location>
        <topology evidence="1 10">Single-pass type II membrane protein</topology>
    </subcellularLocation>
</comment>
<evidence type="ECO:0000313" key="11">
    <source>
        <dbReference type="EMBL" id="OLP91107.1"/>
    </source>
</evidence>
<comment type="similarity">
    <text evidence="2 10">Belongs to the glycosyltransferase 31 family.</text>
</comment>
<evidence type="ECO:0000256" key="6">
    <source>
        <dbReference type="ARBA" id="ARBA00022968"/>
    </source>
</evidence>
<accession>A0A1Q9D7L5</accession>
<sequence length="288" mass="32946">MRPISASTSVWVIITSRRDGFKRRAAARELWQDASCDQCKVIFQFVVCKEPQLSPSDAAQLDAEVKSFGDVQLLDCEEGYDKGRLVQKVSAGMRDFLSRSSSDYFMKVDDDAFVAWSRLCPRLHQISPKSHAYAGVPDIVNRTDWWFNNTESPNYDPWDNWPFPFYPFHMAGGPGYLIGSELLRAVAERFMRPPLSWNEDKAVGIAVHRANWSGLPVSYHYLHMDDGESDGLPFTGNWSDYPFLSQHQLSGKSIHCLHQVEKEGGRVDACYVHTPWLRELLRQKQDSH</sequence>
<organism evidence="11 12">
    <name type="scientific">Symbiodinium microadriaticum</name>
    <name type="common">Dinoflagellate</name>
    <name type="synonym">Zooxanthella microadriatica</name>
    <dbReference type="NCBI Taxonomy" id="2951"/>
    <lineage>
        <taxon>Eukaryota</taxon>
        <taxon>Sar</taxon>
        <taxon>Alveolata</taxon>
        <taxon>Dinophyceae</taxon>
        <taxon>Suessiales</taxon>
        <taxon>Symbiodiniaceae</taxon>
        <taxon>Symbiodinium</taxon>
    </lineage>
</organism>
<keyword evidence="12" id="KW-1185">Reference proteome</keyword>
<gene>
    <name evidence="11" type="primary">B3GALT20</name>
    <name evidence="11" type="ORF">AK812_SmicGene27243</name>
</gene>
<evidence type="ECO:0000256" key="5">
    <source>
        <dbReference type="ARBA" id="ARBA00022692"/>
    </source>
</evidence>
<keyword evidence="3 10" id="KW-0328">Glycosyltransferase</keyword>
<dbReference type="Proteomes" id="UP000186817">
    <property type="component" value="Unassembled WGS sequence"/>
</dbReference>
<evidence type="ECO:0000256" key="2">
    <source>
        <dbReference type="ARBA" id="ARBA00008661"/>
    </source>
</evidence>
<evidence type="ECO:0000256" key="4">
    <source>
        <dbReference type="ARBA" id="ARBA00022679"/>
    </source>
</evidence>
<dbReference type="PANTHER" id="PTHR11214">
    <property type="entry name" value="BETA-1,3-N-ACETYLGLUCOSAMINYLTRANSFERASE"/>
    <property type="match status" value="1"/>
</dbReference>
<evidence type="ECO:0000313" key="12">
    <source>
        <dbReference type="Proteomes" id="UP000186817"/>
    </source>
</evidence>
<dbReference type="GO" id="GO:0016758">
    <property type="term" value="F:hexosyltransferase activity"/>
    <property type="evidence" value="ECO:0007669"/>
    <property type="project" value="InterPro"/>
</dbReference>